<gene>
    <name evidence="10" type="ORF">N825_07790</name>
</gene>
<feature type="domain" description="Cytochrome C biogenesis protein transmembrane" evidence="8">
    <location>
        <begin position="293"/>
        <end position="511"/>
    </location>
</feature>
<feature type="chain" id="PRO_5004921568" evidence="7">
    <location>
        <begin position="25"/>
        <end position="699"/>
    </location>
</feature>
<feature type="transmembrane region" description="Helical" evidence="6">
    <location>
        <begin position="550"/>
        <end position="567"/>
    </location>
</feature>
<evidence type="ECO:0000256" key="3">
    <source>
        <dbReference type="ARBA" id="ARBA00022748"/>
    </source>
</evidence>
<dbReference type="InterPro" id="IPR036249">
    <property type="entry name" value="Thioredoxin-like_sf"/>
</dbReference>
<feature type="transmembrane region" description="Helical" evidence="6">
    <location>
        <begin position="520"/>
        <end position="538"/>
    </location>
</feature>
<evidence type="ECO:0000313" key="11">
    <source>
        <dbReference type="Proteomes" id="UP000019486"/>
    </source>
</evidence>
<dbReference type="GO" id="GO:0015035">
    <property type="term" value="F:protein-disulfide reductase activity"/>
    <property type="evidence" value="ECO:0007669"/>
    <property type="project" value="TreeGrafter"/>
</dbReference>
<dbReference type="GO" id="GO:0016020">
    <property type="term" value="C:membrane"/>
    <property type="evidence" value="ECO:0007669"/>
    <property type="project" value="UniProtKB-SubCell"/>
</dbReference>
<evidence type="ECO:0000313" key="10">
    <source>
        <dbReference type="EMBL" id="EWY39221.1"/>
    </source>
</evidence>
<dbReference type="InterPro" id="IPR035671">
    <property type="entry name" value="DsbD_gamma"/>
</dbReference>
<protein>
    <submittedName>
        <fullName evidence="10">Copper-resistance protein</fullName>
    </submittedName>
</protein>
<reference evidence="10 11" key="1">
    <citation type="submission" date="2013-08" db="EMBL/GenBank/DDBJ databases">
        <title>The genome sequence of Skermanella stibiiresistens.</title>
        <authorList>
            <person name="Zhu W."/>
            <person name="Wang G."/>
        </authorList>
    </citation>
    <scope>NUCLEOTIDE SEQUENCE [LARGE SCALE GENOMIC DNA]</scope>
    <source>
        <strain evidence="10 11">SB22</strain>
    </source>
</reference>
<organism evidence="10 11">
    <name type="scientific">Skermanella stibiiresistens SB22</name>
    <dbReference type="NCBI Taxonomy" id="1385369"/>
    <lineage>
        <taxon>Bacteria</taxon>
        <taxon>Pseudomonadati</taxon>
        <taxon>Pseudomonadota</taxon>
        <taxon>Alphaproteobacteria</taxon>
        <taxon>Rhodospirillales</taxon>
        <taxon>Azospirillaceae</taxon>
        <taxon>Skermanella</taxon>
    </lineage>
</organism>
<feature type="domain" description="Thiol:disulfide interchange protein DsbD N-terminal" evidence="9">
    <location>
        <begin position="48"/>
        <end position="154"/>
    </location>
</feature>
<dbReference type="InterPro" id="IPR028250">
    <property type="entry name" value="DsbDN"/>
</dbReference>
<feature type="transmembrane region" description="Helical" evidence="6">
    <location>
        <begin position="376"/>
        <end position="395"/>
    </location>
</feature>
<dbReference type="AlphaFoldDB" id="W9H350"/>
<comment type="caution">
    <text evidence="10">The sequence shown here is derived from an EMBL/GenBank/DDBJ whole genome shotgun (WGS) entry which is preliminary data.</text>
</comment>
<evidence type="ECO:0000256" key="5">
    <source>
        <dbReference type="ARBA" id="ARBA00023136"/>
    </source>
</evidence>
<dbReference type="Gene3D" id="3.40.30.10">
    <property type="entry name" value="Glutaredoxin"/>
    <property type="match status" value="1"/>
</dbReference>
<dbReference type="EMBL" id="AVFL01000013">
    <property type="protein sequence ID" value="EWY39221.1"/>
    <property type="molecule type" value="Genomic_DNA"/>
</dbReference>
<keyword evidence="2 6" id="KW-0812">Transmembrane</keyword>
<feature type="transmembrane region" description="Helical" evidence="6">
    <location>
        <begin position="291"/>
        <end position="315"/>
    </location>
</feature>
<dbReference type="InterPro" id="IPR003834">
    <property type="entry name" value="Cyt_c_assmbl_TM_dom"/>
</dbReference>
<dbReference type="Proteomes" id="UP000019486">
    <property type="component" value="Unassembled WGS sequence"/>
</dbReference>
<evidence type="ECO:0000256" key="7">
    <source>
        <dbReference type="SAM" id="SignalP"/>
    </source>
</evidence>
<dbReference type="SUPFAM" id="SSF52833">
    <property type="entry name" value="Thioredoxin-like"/>
    <property type="match status" value="1"/>
</dbReference>
<dbReference type="STRING" id="1385369.N825_07790"/>
<keyword evidence="11" id="KW-1185">Reference proteome</keyword>
<comment type="subcellular location">
    <subcellularLocation>
        <location evidence="1">Membrane</location>
        <topology evidence="1">Multi-pass membrane protein</topology>
    </subcellularLocation>
</comment>
<dbReference type="Pfam" id="PF11412">
    <property type="entry name" value="DsbD_N"/>
    <property type="match status" value="1"/>
</dbReference>
<sequence length="699" mass="71602">MRSVATGLLLLLAALIAANLPAHGASGPWQRTDIVEARLVAAVDGAGSLDRVPLGLHLKMKPGWKTYWRSPGDAGLPPQLVWDGSRNLAGTEMRWPAPHRFTLFGIETFGYDGEVVLPITARPVTPGQALDLKASADLLVCSDICVPQRLELTLALPEGPATSSGADANLLARFTSQVPGDGTASGLSIESARAVDGALRVTASAREPFVDPDLFVEAGDGAAFGAPKIEFDAGDRHITVTLPVTGEPVALEGSPVTLTLVDGLRSMERPVTVAGAATGPGSGFITDGAGLAAMLGFALIGGLLLNLMPCVLPVLSLKLLSVVGHGGGAPREIRAGFLMSAAGILSSFLVLAAAAVALKLTGSAVGWGIQFQQPLFLIFMVVLVTVFAANLWGLFEIPLPRAIADVAVGGALSGHHPSLGGHFATGALATLLATPCSAPFLGTAVGFALARGPLEIVAVFGTLGLGLALPYLAVAAFPSLAARLPRPGRWMVVLRRILGVALALTGVWLLSVLAIQLSPAAALVIGALMAAVVATLAVRRRLPGRARLAGGAVAALLAVASFALPLVPDRTVSGAAAATDAKWMPFDKAAIAGQVAAGRTVFVDVTASWCITCQANKRLVLSRDPVAGRLFNGGASGGVVPMQADWTRPDDTIAAFLAEHGRYGIPFNIVYGPKAPQGIPLPELLTESAVLEALDKAGG</sequence>
<dbReference type="Pfam" id="PF02683">
    <property type="entry name" value="DsbD_TM"/>
    <property type="match status" value="1"/>
</dbReference>
<feature type="signal peptide" evidence="7">
    <location>
        <begin position="1"/>
        <end position="24"/>
    </location>
</feature>
<dbReference type="PATRIC" id="fig|1385369.3.peg.3745"/>
<keyword evidence="7" id="KW-0732">Signal</keyword>
<accession>W9H350</accession>
<proteinExistence type="predicted"/>
<feature type="transmembrane region" description="Helical" evidence="6">
    <location>
        <begin position="427"/>
        <end position="450"/>
    </location>
</feature>
<evidence type="ECO:0000256" key="4">
    <source>
        <dbReference type="ARBA" id="ARBA00022989"/>
    </source>
</evidence>
<keyword evidence="5 6" id="KW-0472">Membrane</keyword>
<feature type="transmembrane region" description="Helical" evidence="6">
    <location>
        <begin position="493"/>
        <end position="514"/>
    </location>
</feature>
<dbReference type="PANTHER" id="PTHR32234:SF3">
    <property type="entry name" value="SUPPRESSION OF COPPER SENSITIVITY PROTEIN"/>
    <property type="match status" value="1"/>
</dbReference>
<dbReference type="CDD" id="cd02953">
    <property type="entry name" value="DsbDgamma"/>
    <property type="match status" value="1"/>
</dbReference>
<keyword evidence="3" id="KW-0201">Cytochrome c-type biogenesis</keyword>
<dbReference type="Pfam" id="PF13899">
    <property type="entry name" value="Thioredoxin_7"/>
    <property type="match status" value="1"/>
</dbReference>
<keyword evidence="4 6" id="KW-1133">Transmembrane helix</keyword>
<name>W9H350_9PROT</name>
<evidence type="ECO:0000259" key="8">
    <source>
        <dbReference type="Pfam" id="PF02683"/>
    </source>
</evidence>
<evidence type="ECO:0000259" key="9">
    <source>
        <dbReference type="Pfam" id="PF11412"/>
    </source>
</evidence>
<evidence type="ECO:0000256" key="1">
    <source>
        <dbReference type="ARBA" id="ARBA00004141"/>
    </source>
</evidence>
<evidence type="ECO:0000256" key="6">
    <source>
        <dbReference type="SAM" id="Phobius"/>
    </source>
</evidence>
<dbReference type="GO" id="GO:0017004">
    <property type="term" value="P:cytochrome complex assembly"/>
    <property type="evidence" value="ECO:0007669"/>
    <property type="project" value="UniProtKB-KW"/>
</dbReference>
<feature type="transmembrane region" description="Helical" evidence="6">
    <location>
        <begin position="456"/>
        <end position="481"/>
    </location>
</feature>
<dbReference type="GO" id="GO:0045454">
    <property type="term" value="P:cell redox homeostasis"/>
    <property type="evidence" value="ECO:0007669"/>
    <property type="project" value="TreeGrafter"/>
</dbReference>
<evidence type="ECO:0000256" key="2">
    <source>
        <dbReference type="ARBA" id="ARBA00022692"/>
    </source>
</evidence>
<feature type="transmembrane region" description="Helical" evidence="6">
    <location>
        <begin position="336"/>
        <end position="356"/>
    </location>
</feature>
<dbReference type="PANTHER" id="PTHR32234">
    <property type="entry name" value="THIOL:DISULFIDE INTERCHANGE PROTEIN DSBD"/>
    <property type="match status" value="1"/>
</dbReference>